<dbReference type="AlphaFoldDB" id="A0A098DPB1"/>
<reference evidence="16" key="1">
    <citation type="journal article" date="2007" name="Science">
        <title>The Fusarium graminearum genome reveals a link between localized polymorphism and pathogen specialization.</title>
        <authorList>
            <person name="Cuomo C.A."/>
            <person name="Gueldener U."/>
            <person name="Xu J.-R."/>
            <person name="Trail F."/>
            <person name="Turgeon B.G."/>
            <person name="Di Pietro A."/>
            <person name="Walton J.D."/>
            <person name="Ma L.-J."/>
            <person name="Baker S.E."/>
            <person name="Rep M."/>
            <person name="Adam G."/>
            <person name="Antoniw J."/>
            <person name="Baldwin T."/>
            <person name="Calvo S.E."/>
            <person name="Chang Y.-L."/>
            <person name="DeCaprio D."/>
            <person name="Gale L.R."/>
            <person name="Gnerre S."/>
            <person name="Goswami R.S."/>
            <person name="Hammond-Kosack K."/>
            <person name="Harris L.J."/>
            <person name="Hilburn K."/>
            <person name="Kennell J.C."/>
            <person name="Kroken S."/>
            <person name="Magnuson J.K."/>
            <person name="Mannhaupt G."/>
            <person name="Mauceli E.W."/>
            <person name="Mewes H.-W."/>
            <person name="Mitterbauer R."/>
            <person name="Muehlbauer G."/>
            <person name="Muensterkoetter M."/>
            <person name="Nelson D."/>
            <person name="O'Donnell K."/>
            <person name="Ouellet T."/>
            <person name="Qi W."/>
            <person name="Quesneville H."/>
            <person name="Roncero M.I.G."/>
            <person name="Seong K.-Y."/>
            <person name="Tetko I.V."/>
            <person name="Urban M."/>
            <person name="Waalwijk C."/>
            <person name="Ward T.J."/>
            <person name="Yao J."/>
            <person name="Birren B.W."/>
            <person name="Kistler H.C."/>
        </authorList>
    </citation>
    <scope>NUCLEOTIDE SEQUENCE [LARGE SCALE GENOMIC DNA]</scope>
    <source>
        <strain evidence="16">PH-1 / ATCC MYA-4620 / FGSC 9075 / NRRL 31084</strain>
    </source>
</reference>
<keyword evidence="7" id="KW-0808">Transferase</keyword>
<dbReference type="EMBL" id="HG970335">
    <property type="status" value="NOT_ANNOTATED_CDS"/>
    <property type="molecule type" value="Genomic_DNA"/>
</dbReference>
<evidence type="ECO:0000256" key="7">
    <source>
        <dbReference type="ARBA" id="ARBA00022679"/>
    </source>
</evidence>
<dbReference type="InterPro" id="IPR000089">
    <property type="entry name" value="Biotin_lipoyl"/>
</dbReference>
<evidence type="ECO:0000256" key="12">
    <source>
        <dbReference type="ARBA" id="ARBA00032406"/>
    </source>
</evidence>
<keyword evidence="10" id="KW-0496">Mitochondrion</keyword>
<evidence type="ECO:0000256" key="5">
    <source>
        <dbReference type="ARBA" id="ARBA00012945"/>
    </source>
</evidence>
<dbReference type="GO" id="GO:0033512">
    <property type="term" value="P:L-lysine catabolic process to acetyl-CoA via saccharopine"/>
    <property type="evidence" value="ECO:0007669"/>
    <property type="project" value="UniProtKB-UniPathway"/>
</dbReference>
<dbReference type="GO" id="GO:0005739">
    <property type="term" value="C:mitochondrion"/>
    <property type="evidence" value="ECO:0007669"/>
    <property type="project" value="UniProtKB-SubCell"/>
</dbReference>
<comment type="similarity">
    <text evidence="4">Belongs to the 2-oxoacid dehydrogenase family.</text>
</comment>
<comment type="subcellular location">
    <subcellularLocation>
        <location evidence="2">Mitochondrion</location>
    </subcellularLocation>
</comment>
<protein>
    <recommendedName>
        <fullName evidence="5">dihydrolipoyllysine-residue succinyltransferase</fullName>
        <ecNumber evidence="5">2.3.1.61</ecNumber>
    </recommendedName>
    <alternativeName>
        <fullName evidence="12">2-oxoglutarate dehydrogenase complex component E2</fullName>
    </alternativeName>
</protein>
<dbReference type="GO" id="GO:0004149">
    <property type="term" value="F:dihydrolipoyllysine-residue succinyltransferase activity"/>
    <property type="evidence" value="ECO:0007669"/>
    <property type="project" value="UniProtKB-EC"/>
</dbReference>
<proteinExistence type="inferred from homology"/>
<evidence type="ECO:0000256" key="10">
    <source>
        <dbReference type="ARBA" id="ARBA00023128"/>
    </source>
</evidence>
<comment type="pathway">
    <text evidence="3">Amino-acid degradation; L-lysine degradation via saccharopine pathway; glutaryl-CoA from L-lysine: step 6/6.</text>
</comment>
<evidence type="ECO:0000256" key="3">
    <source>
        <dbReference type="ARBA" id="ARBA00005145"/>
    </source>
</evidence>
<dbReference type="SUPFAM" id="SSF52777">
    <property type="entry name" value="CoA-dependent acyltransferases"/>
    <property type="match status" value="1"/>
</dbReference>
<accession>A0A098DPB1</accession>
<evidence type="ECO:0000256" key="11">
    <source>
        <dbReference type="ARBA" id="ARBA00023315"/>
    </source>
</evidence>
<evidence type="ECO:0000256" key="9">
    <source>
        <dbReference type="ARBA" id="ARBA00022946"/>
    </source>
</evidence>
<evidence type="ECO:0000313" key="16">
    <source>
        <dbReference type="EnsemblFungi" id="CEF83209"/>
    </source>
</evidence>
<feature type="domain" description="Lipoyl-binding" evidence="15">
    <location>
        <begin position="95"/>
        <end position="170"/>
    </location>
</feature>
<comment type="cofactor">
    <cofactor evidence="1">
        <name>(R)-lipoate</name>
        <dbReference type="ChEBI" id="CHEBI:83088"/>
    </cofactor>
</comment>
<keyword evidence="6" id="KW-0816">Tricarboxylic acid cycle</keyword>
<dbReference type="InterPro" id="IPR006255">
    <property type="entry name" value="SucB"/>
</dbReference>
<evidence type="ECO:0000256" key="2">
    <source>
        <dbReference type="ARBA" id="ARBA00004173"/>
    </source>
</evidence>
<feature type="signal peptide" evidence="14">
    <location>
        <begin position="1"/>
        <end position="21"/>
    </location>
</feature>
<feature type="compositionally biased region" description="Basic and acidic residues" evidence="13">
    <location>
        <begin position="218"/>
        <end position="230"/>
    </location>
</feature>
<dbReference type="InterPro" id="IPR011053">
    <property type="entry name" value="Single_hybrid_motif"/>
</dbReference>
<organism evidence="16">
    <name type="scientific">Gibberella zeae (strain ATCC MYA-4620 / CBS 123657 / FGSC 9075 / NRRL 31084 / PH-1)</name>
    <name type="common">Wheat head blight fungus</name>
    <name type="synonym">Fusarium graminearum</name>
    <dbReference type="NCBI Taxonomy" id="229533"/>
    <lineage>
        <taxon>Eukaryota</taxon>
        <taxon>Fungi</taxon>
        <taxon>Dikarya</taxon>
        <taxon>Ascomycota</taxon>
        <taxon>Pezizomycotina</taxon>
        <taxon>Sordariomycetes</taxon>
        <taxon>Hypocreomycetidae</taxon>
        <taxon>Hypocreales</taxon>
        <taxon>Nectriaceae</taxon>
        <taxon>Fusarium</taxon>
    </lineage>
</organism>
<keyword evidence="11" id="KW-0012">Acyltransferase</keyword>
<reference evidence="16" key="2">
    <citation type="journal article" date="2010" name="Nature">
        <title>Comparative genomics reveals mobile pathogenicity chromosomes in Fusarium.</title>
        <authorList>
            <person name="Ma L.J."/>
            <person name="van der Does H.C."/>
            <person name="Borkovich K.A."/>
            <person name="Coleman J.J."/>
            <person name="Daboussi M.J."/>
            <person name="Di Pietro A."/>
            <person name="Dufresne M."/>
            <person name="Freitag M."/>
            <person name="Grabherr M."/>
            <person name="Henrissat B."/>
            <person name="Houterman P.M."/>
            <person name="Kang S."/>
            <person name="Shim W.B."/>
            <person name="Woloshuk C."/>
            <person name="Xie X."/>
            <person name="Xu J.R."/>
            <person name="Antoniw J."/>
            <person name="Baker S.E."/>
            <person name="Bluhm B.H."/>
            <person name="Breakspear A."/>
            <person name="Brown D.W."/>
            <person name="Butchko R.A."/>
            <person name="Chapman S."/>
            <person name="Coulson R."/>
            <person name="Coutinho P.M."/>
            <person name="Danchin E.G."/>
            <person name="Diener A."/>
            <person name="Gale L.R."/>
            <person name="Gardiner D.M."/>
            <person name="Goff S."/>
            <person name="Hammond-Kosack K.E."/>
            <person name="Hilburn K."/>
            <person name="Hua-Van A."/>
            <person name="Jonkers W."/>
            <person name="Kazan K."/>
            <person name="Kodira C.D."/>
            <person name="Koehrsen M."/>
            <person name="Kumar L."/>
            <person name="Lee Y.H."/>
            <person name="Li L."/>
            <person name="Manners J.M."/>
            <person name="Miranda-Saavedra D."/>
            <person name="Mukherjee M."/>
            <person name="Park G."/>
            <person name="Park J."/>
            <person name="Park S.Y."/>
            <person name="Proctor R.H."/>
            <person name="Regev A."/>
            <person name="Ruiz-Roldan M.C."/>
            <person name="Sain D."/>
            <person name="Sakthikumar S."/>
            <person name="Sykes S."/>
            <person name="Schwartz D.C."/>
            <person name="Turgeon B.G."/>
            <person name="Wapinski I."/>
            <person name="Yoder O."/>
            <person name="Young S."/>
            <person name="Zeng Q."/>
            <person name="Zhou S."/>
            <person name="Galagan J."/>
            <person name="Cuomo C.A."/>
            <person name="Kistler H.C."/>
            <person name="Rep M."/>
        </authorList>
    </citation>
    <scope>GENOME REANNOTATION</scope>
    <source>
        <strain evidence="16">PH-1 / ATCC MYA-4620 / FGSC 9075 / NRRL 31084</strain>
    </source>
</reference>
<dbReference type="GO" id="GO:0006099">
    <property type="term" value="P:tricarboxylic acid cycle"/>
    <property type="evidence" value="ECO:0007669"/>
    <property type="project" value="UniProtKB-KW"/>
</dbReference>
<dbReference type="PROSITE" id="PS00189">
    <property type="entry name" value="LIPOYL"/>
    <property type="match status" value="1"/>
</dbReference>
<dbReference type="InterPro" id="IPR003016">
    <property type="entry name" value="2-oxoA_DH_lipoyl-BS"/>
</dbReference>
<dbReference type="InterPro" id="IPR001078">
    <property type="entry name" value="2-oxoacid_DH_actylTfrase"/>
</dbReference>
<evidence type="ECO:0000256" key="4">
    <source>
        <dbReference type="ARBA" id="ARBA00007317"/>
    </source>
</evidence>
<name>A0A098DPB1_GIBZE</name>
<dbReference type="NCBIfam" id="TIGR01347">
    <property type="entry name" value="sucB"/>
    <property type="match status" value="1"/>
</dbReference>
<feature type="compositionally biased region" description="Basic and acidic residues" evidence="13">
    <location>
        <begin position="176"/>
        <end position="210"/>
    </location>
</feature>
<dbReference type="GO" id="GO:0045252">
    <property type="term" value="C:oxoglutarate dehydrogenase complex"/>
    <property type="evidence" value="ECO:0007669"/>
    <property type="project" value="InterPro"/>
</dbReference>
<sequence>MFRSGTSRIIVRALLLRVCSVFPPDLNSTFIQVQHQPAIAFAVSLSRQSPHTLPKMLSRSIATASRMVPARVLRPRAHPLVMLPAMMQTVRTYADSVIKVPQMAESISEGTLKQFSKSIGDYVAQDEEIATIETDKIDVAVNATEAGTIKEFLVAEEDTVTVGQDLVRIELGGEPSGDKKEAPKEEPKKSESESKPEPKQESAPEPKKEPAAASSKPEAPRQPEKKESKSESSASSGSSMGNREERRVKMNRMRLRIAERLKQSQNTAASLTTFNEVDMSNIMEFRKLYKEDVLKKTGVKLGFMSAFSRACVLAMRDLPAVNASIEGPNGGDTIVYRDYVDISVAVATEKGLVTPVVRNVESMDMIGIEESIADMGKKARDNKLTIEDMAGGTFTISNGGVFGSLMGTPIINLPQSAVLGLHAIKERPVAVNGKIEIRPMMYLALTYDHRLLDGREAVQFLVKVKEYIEDPRRMLL</sequence>
<keyword evidence="14" id="KW-0732">Signal</keyword>
<evidence type="ECO:0000256" key="8">
    <source>
        <dbReference type="ARBA" id="ARBA00022823"/>
    </source>
</evidence>
<dbReference type="SUPFAM" id="SSF51230">
    <property type="entry name" value="Single hybrid motif"/>
    <property type="match status" value="1"/>
</dbReference>
<dbReference type="Pfam" id="PF00198">
    <property type="entry name" value="2-oxoacid_dh"/>
    <property type="match status" value="1"/>
</dbReference>
<dbReference type="FunFam" id="3.30.559.10:FF:000006">
    <property type="entry name" value="Dihydrolipoyllysine-residue succinyltransferase component of 2-oxoglutarate dehydrogenase complex, mitochondrial"/>
    <property type="match status" value="1"/>
</dbReference>
<evidence type="ECO:0000256" key="6">
    <source>
        <dbReference type="ARBA" id="ARBA00022532"/>
    </source>
</evidence>
<keyword evidence="9" id="KW-0809">Transit peptide</keyword>
<dbReference type="PANTHER" id="PTHR43416:SF5">
    <property type="entry name" value="DIHYDROLIPOYLLYSINE-RESIDUE SUCCINYLTRANSFERASE COMPONENT OF 2-OXOGLUTARATE DEHYDROGENASE COMPLEX, MITOCHONDRIAL"/>
    <property type="match status" value="1"/>
</dbReference>
<gene>
    <name evidence="16" type="primary">FG07970.1</name>
</gene>
<feature type="chain" id="PRO_5009750577" description="dihydrolipoyllysine-residue succinyltransferase" evidence="14">
    <location>
        <begin position="22"/>
        <end position="476"/>
    </location>
</feature>
<dbReference type="PANTHER" id="PTHR43416">
    <property type="entry name" value="DIHYDROLIPOYLLYSINE-RESIDUE SUCCINYLTRANSFERASE COMPONENT OF 2-OXOGLUTARATE DEHYDROGENASE COMPLEX, MITOCHONDRIAL-RELATED"/>
    <property type="match status" value="1"/>
</dbReference>
<evidence type="ECO:0000256" key="1">
    <source>
        <dbReference type="ARBA" id="ARBA00001938"/>
    </source>
</evidence>
<keyword evidence="8" id="KW-0450">Lipoyl</keyword>
<dbReference type="Pfam" id="PF00364">
    <property type="entry name" value="Biotin_lipoyl"/>
    <property type="match status" value="1"/>
</dbReference>
<accession>A0A0E0S9U6</accession>
<evidence type="ECO:0000256" key="13">
    <source>
        <dbReference type="SAM" id="MobiDB-lite"/>
    </source>
</evidence>
<dbReference type="InterPro" id="IPR023213">
    <property type="entry name" value="CAT-like_dom_sf"/>
</dbReference>
<reference evidence="16" key="3">
    <citation type="submission" date="2017-01" db="UniProtKB">
        <authorList>
            <consortium name="EnsemblFungi"/>
        </authorList>
    </citation>
    <scope>IDENTIFICATION</scope>
    <source>
        <strain evidence="16">PH-1 / ATCC MYA-4620 / FGSC 9075 / NRRL 31084</strain>
    </source>
</reference>
<dbReference type="EC" id="2.3.1.61" evidence="5"/>
<dbReference type="EnsemblFungi" id="CEF83209">
    <property type="protein sequence ID" value="CEF83209"/>
    <property type="gene ID" value="FGRRES_07970_M"/>
</dbReference>
<dbReference type="PROSITE" id="PS50968">
    <property type="entry name" value="BIOTINYL_LIPOYL"/>
    <property type="match status" value="1"/>
</dbReference>
<dbReference type="Gene3D" id="3.30.559.10">
    <property type="entry name" value="Chloramphenicol acetyltransferase-like domain"/>
    <property type="match status" value="1"/>
</dbReference>
<dbReference type="InterPro" id="IPR050537">
    <property type="entry name" value="2-oxoacid_dehydrogenase"/>
</dbReference>
<feature type="region of interest" description="Disordered" evidence="13">
    <location>
        <begin position="168"/>
        <end position="248"/>
    </location>
</feature>
<evidence type="ECO:0000256" key="14">
    <source>
        <dbReference type="SAM" id="SignalP"/>
    </source>
</evidence>
<dbReference type="Gene3D" id="2.40.50.100">
    <property type="match status" value="1"/>
</dbReference>
<dbReference type="UniPathway" id="UPA00868">
    <property type="reaction ID" value="UER00840"/>
</dbReference>
<dbReference type="CDD" id="cd06849">
    <property type="entry name" value="lipoyl_domain"/>
    <property type="match status" value="1"/>
</dbReference>
<evidence type="ECO:0000259" key="15">
    <source>
        <dbReference type="PROSITE" id="PS50968"/>
    </source>
</evidence>